<reference evidence="2" key="1">
    <citation type="submission" date="2023-10" db="EMBL/GenBank/DDBJ databases">
        <authorList>
            <person name="Chen Y."/>
            <person name="Shah S."/>
            <person name="Dougan E. K."/>
            <person name="Thang M."/>
            <person name="Chan C."/>
        </authorList>
    </citation>
    <scope>NUCLEOTIDE SEQUENCE [LARGE SCALE GENOMIC DNA]</scope>
</reference>
<feature type="compositionally biased region" description="Low complexity" evidence="1">
    <location>
        <begin position="104"/>
        <end position="133"/>
    </location>
</feature>
<name>A0ABN9PVW8_9DINO</name>
<feature type="compositionally biased region" description="Low complexity" evidence="1">
    <location>
        <begin position="224"/>
        <end position="233"/>
    </location>
</feature>
<feature type="region of interest" description="Disordered" evidence="1">
    <location>
        <begin position="382"/>
        <end position="415"/>
    </location>
</feature>
<feature type="region of interest" description="Disordered" evidence="1">
    <location>
        <begin position="68"/>
        <end position="149"/>
    </location>
</feature>
<evidence type="ECO:0000313" key="3">
    <source>
        <dbReference type="Proteomes" id="UP001189429"/>
    </source>
</evidence>
<feature type="region of interest" description="Disordered" evidence="1">
    <location>
        <begin position="167"/>
        <end position="233"/>
    </location>
</feature>
<feature type="compositionally biased region" description="Acidic residues" evidence="1">
    <location>
        <begin position="174"/>
        <end position="193"/>
    </location>
</feature>
<feature type="non-terminal residue" evidence="2">
    <location>
        <position position="526"/>
    </location>
</feature>
<organism evidence="2 3">
    <name type="scientific">Prorocentrum cordatum</name>
    <dbReference type="NCBI Taxonomy" id="2364126"/>
    <lineage>
        <taxon>Eukaryota</taxon>
        <taxon>Sar</taxon>
        <taxon>Alveolata</taxon>
        <taxon>Dinophyceae</taxon>
        <taxon>Prorocentrales</taxon>
        <taxon>Prorocentraceae</taxon>
        <taxon>Prorocentrum</taxon>
    </lineage>
</organism>
<sequence length="526" mass="52803">MRQRIATQYVSHTASAQQVTNPPLAVQAFNMSNGRVWVNFSAAGCQRCISVQQRAAQNASSVELLPTLEESEVGSAAASASETDECESEPEPAAKRPRVTEPSAAADGMDVAGATAADARADAASEGEGAADGAARHGADGAAEAEEEAEAAVAAVGAVVAEQAEVEKAAAPDGAEEAADGAEEAADGAEDAADGAVAAEQAEAARAAEEEEGEEAEVEKADDGTAATCSPSPASASLAAASAASQAGAAKRPAGLTRLDEELFGGDDCVDGPGTTLGADAAVAAGEAADGAEDAADGAVVAELAKQADAAAAKRPAGLSPEELTRLDEELFGGNDCIDGAGTPLGADAVVAAGEAADGSARAAATCSSPLVTAAVIESSAPAAAVADPPAAPLRRDSRVRDAHAAADGDDSDDHCIINWDSPNTALPSGSRATSATRVSIDLSPARLIDGPRLLLNMADRIDDASEWMEQPLGVIDLVSDHPIDSAIETMGILLENGKQVVRSLGEAHRWMFHFVEAMQRQWGDA</sequence>
<gene>
    <name evidence="2" type="ORF">PCOR1329_LOCUS5435</name>
</gene>
<dbReference type="Proteomes" id="UP001189429">
    <property type="component" value="Unassembled WGS sequence"/>
</dbReference>
<evidence type="ECO:0000313" key="2">
    <source>
        <dbReference type="EMBL" id="CAK0795914.1"/>
    </source>
</evidence>
<evidence type="ECO:0000256" key="1">
    <source>
        <dbReference type="SAM" id="MobiDB-lite"/>
    </source>
</evidence>
<keyword evidence="3" id="KW-1185">Reference proteome</keyword>
<accession>A0ABN9PVW8</accession>
<proteinExistence type="predicted"/>
<dbReference type="EMBL" id="CAUYUJ010001435">
    <property type="protein sequence ID" value="CAK0795914.1"/>
    <property type="molecule type" value="Genomic_DNA"/>
</dbReference>
<comment type="caution">
    <text evidence="2">The sequence shown here is derived from an EMBL/GenBank/DDBJ whole genome shotgun (WGS) entry which is preliminary data.</text>
</comment>
<protein>
    <submittedName>
        <fullName evidence="2">Uncharacterized protein</fullName>
    </submittedName>
</protein>
<feature type="compositionally biased region" description="Basic and acidic residues" evidence="1">
    <location>
        <begin position="394"/>
        <end position="407"/>
    </location>
</feature>
<feature type="compositionally biased region" description="Low complexity" evidence="1">
    <location>
        <begin position="194"/>
        <end position="205"/>
    </location>
</feature>